<dbReference type="AlphaFoldDB" id="A0A0R2FW03"/>
<dbReference type="Proteomes" id="UP000051296">
    <property type="component" value="Unassembled WGS sequence"/>
</dbReference>
<evidence type="ECO:0000313" key="3">
    <source>
        <dbReference type="Proteomes" id="UP000051296"/>
    </source>
</evidence>
<gene>
    <name evidence="2" type="ORF">IV68_GL000851</name>
</gene>
<dbReference type="STRING" id="1123500.GCA_000420365_00570"/>
<protein>
    <recommendedName>
        <fullName evidence="4">DUF4231 domain-containing protein</fullName>
    </recommendedName>
</protein>
<keyword evidence="1" id="KW-0472">Membrane</keyword>
<evidence type="ECO:0000313" key="2">
    <source>
        <dbReference type="EMBL" id="KRN32497.1"/>
    </source>
</evidence>
<reference evidence="2 3" key="1">
    <citation type="journal article" date="2015" name="Genome Announc.">
        <title>Expanding the biotechnology potential of lactobacilli through comparative genomics of 213 strains and associated genera.</title>
        <authorList>
            <person name="Sun Z."/>
            <person name="Harris H.M."/>
            <person name="McCann A."/>
            <person name="Guo C."/>
            <person name="Argimon S."/>
            <person name="Zhang W."/>
            <person name="Yang X."/>
            <person name="Jeffery I.B."/>
            <person name="Cooney J.C."/>
            <person name="Kagawa T.F."/>
            <person name="Liu W."/>
            <person name="Song Y."/>
            <person name="Salvetti E."/>
            <person name="Wrobel A."/>
            <person name="Rasinkangas P."/>
            <person name="Parkhill J."/>
            <person name="Rea M.C."/>
            <person name="O'Sullivan O."/>
            <person name="Ritari J."/>
            <person name="Douillard F.P."/>
            <person name="Paul Ross R."/>
            <person name="Yang R."/>
            <person name="Briner A.E."/>
            <person name="Felis G.E."/>
            <person name="de Vos W.M."/>
            <person name="Barrangou R."/>
            <person name="Klaenhammer T.R."/>
            <person name="Caufield P.W."/>
            <person name="Cui Y."/>
            <person name="Zhang H."/>
            <person name="O'Toole P.W."/>
        </authorList>
    </citation>
    <scope>NUCLEOTIDE SEQUENCE [LARGE SCALE GENOMIC DNA]</scope>
    <source>
        <strain evidence="2 3">DSM 20190</strain>
    </source>
</reference>
<organism evidence="2 3">
    <name type="scientific">Weissella halotolerans DSM 20190</name>
    <dbReference type="NCBI Taxonomy" id="1123500"/>
    <lineage>
        <taxon>Bacteria</taxon>
        <taxon>Bacillati</taxon>
        <taxon>Bacillota</taxon>
        <taxon>Bacilli</taxon>
        <taxon>Lactobacillales</taxon>
        <taxon>Lactobacillaceae</taxon>
        <taxon>Weissella</taxon>
    </lineage>
</organism>
<keyword evidence="1" id="KW-1133">Transmembrane helix</keyword>
<feature type="transmembrane region" description="Helical" evidence="1">
    <location>
        <begin position="56"/>
        <end position="77"/>
    </location>
</feature>
<accession>A0A0R2FW03</accession>
<dbReference type="EMBL" id="JQAX01000002">
    <property type="protein sequence ID" value="KRN32497.1"/>
    <property type="molecule type" value="Genomic_DNA"/>
</dbReference>
<dbReference type="Pfam" id="PF14015">
    <property type="entry name" value="DUF4231"/>
    <property type="match status" value="1"/>
</dbReference>
<feature type="transmembrane region" description="Helical" evidence="1">
    <location>
        <begin position="28"/>
        <end position="50"/>
    </location>
</feature>
<keyword evidence="1" id="KW-0812">Transmembrane</keyword>
<dbReference type="InParanoid" id="A0A0R2FW03"/>
<name>A0A0R2FW03_9LACO</name>
<comment type="caution">
    <text evidence="2">The sequence shown here is derived from an EMBL/GenBank/DDBJ whole genome shotgun (WGS) entry which is preliminary data.</text>
</comment>
<dbReference type="NCBIfam" id="NF033634">
    <property type="entry name" value="SLATT_1"/>
    <property type="match status" value="1"/>
</dbReference>
<proteinExistence type="predicted"/>
<evidence type="ECO:0000256" key="1">
    <source>
        <dbReference type="SAM" id="Phobius"/>
    </source>
</evidence>
<dbReference type="PATRIC" id="fig|1123500.6.peg.857"/>
<dbReference type="RefSeq" id="WP_022791355.1">
    <property type="nucleotide sequence ID" value="NZ_ATUU01000002.1"/>
</dbReference>
<evidence type="ECO:0008006" key="4">
    <source>
        <dbReference type="Google" id="ProtNLM"/>
    </source>
</evidence>
<sequence>MLTYETTLAGLDASIHTLDQRLRRYKRLALFSQLLQLVLSTSIPILIALVGKDDRLLVLIAVFAALITFVQAFGAFYNLNEKIQRDTTDLMVLQKERLLFRSHSAPYDQTEASDVQTLIHAITTKTQSVLPDFIREAPQKKGTSLT</sequence>
<keyword evidence="3" id="KW-1185">Reference proteome</keyword>
<dbReference type="InterPro" id="IPR025325">
    <property type="entry name" value="DUF4231"/>
</dbReference>